<dbReference type="PANTHER" id="PTHR11895">
    <property type="entry name" value="TRANSAMIDASE"/>
    <property type="match status" value="1"/>
</dbReference>
<comment type="caution">
    <text evidence="3">The sequence shown here is derived from an EMBL/GenBank/DDBJ whole genome shotgun (WGS) entry which is preliminary data.</text>
</comment>
<dbReference type="Pfam" id="PF21986">
    <property type="entry name" value="AH_C"/>
    <property type="match status" value="1"/>
</dbReference>
<organism evidence="3 4">
    <name type="scientific">Bifidobacterium crudilactis</name>
    <dbReference type="NCBI Taxonomy" id="327277"/>
    <lineage>
        <taxon>Bacteria</taxon>
        <taxon>Bacillati</taxon>
        <taxon>Actinomycetota</taxon>
        <taxon>Actinomycetes</taxon>
        <taxon>Bifidobacteriales</taxon>
        <taxon>Bifidobacteriaceae</taxon>
        <taxon>Bifidobacterium</taxon>
    </lineage>
</organism>
<evidence type="ECO:0000259" key="2">
    <source>
        <dbReference type="Pfam" id="PF21986"/>
    </source>
</evidence>
<gene>
    <name evidence="3" type="primary">atzF</name>
    <name evidence="3" type="ORF">GXW98_01925</name>
</gene>
<name>A0A971CXK8_9BIFI</name>
<dbReference type="Pfam" id="PF01425">
    <property type="entry name" value="Amidase"/>
    <property type="match status" value="1"/>
</dbReference>
<dbReference type="RefSeq" id="WP_273172607.1">
    <property type="nucleotide sequence ID" value="NZ_JAAXZR010000008.1"/>
</dbReference>
<evidence type="ECO:0000313" key="4">
    <source>
        <dbReference type="Proteomes" id="UP000767327"/>
    </source>
</evidence>
<reference evidence="3" key="2">
    <citation type="submission" date="2020-01" db="EMBL/GenBank/DDBJ databases">
        <authorList>
            <person name="Campanaro S."/>
        </authorList>
    </citation>
    <scope>NUCLEOTIDE SEQUENCE</scope>
    <source>
        <strain evidence="3">AS01afH2WH_6</strain>
    </source>
</reference>
<dbReference type="EMBL" id="JAAXZR010000008">
    <property type="protein sequence ID" value="NLT79029.1"/>
    <property type="molecule type" value="Genomic_DNA"/>
</dbReference>
<protein>
    <submittedName>
        <fullName evidence="3">Allophanate hydrolase</fullName>
        <ecNumber evidence="3">3.5.1.54</ecNumber>
    </submittedName>
</protein>
<reference evidence="3" key="1">
    <citation type="journal article" date="2020" name="Biotechnol. Biofuels">
        <title>New insights from the biogas microbiome by comprehensive genome-resolved metagenomics of nearly 1600 species originating from multiple anaerobic digesters.</title>
        <authorList>
            <person name="Campanaro S."/>
            <person name="Treu L."/>
            <person name="Rodriguez-R L.M."/>
            <person name="Kovalovszki A."/>
            <person name="Ziels R.M."/>
            <person name="Maus I."/>
            <person name="Zhu X."/>
            <person name="Kougias P.G."/>
            <person name="Basile A."/>
            <person name="Luo G."/>
            <person name="Schluter A."/>
            <person name="Konstantinidis K.T."/>
            <person name="Angelidaki I."/>
        </authorList>
    </citation>
    <scope>NUCLEOTIDE SEQUENCE</scope>
    <source>
        <strain evidence="3">AS01afH2WH_6</strain>
    </source>
</reference>
<proteinExistence type="predicted"/>
<keyword evidence="3" id="KW-0378">Hydrolase</keyword>
<evidence type="ECO:0000259" key="1">
    <source>
        <dbReference type="Pfam" id="PF01425"/>
    </source>
</evidence>
<dbReference type="InterPro" id="IPR053844">
    <property type="entry name" value="AH_C"/>
</dbReference>
<dbReference type="InterPro" id="IPR000120">
    <property type="entry name" value="Amidase"/>
</dbReference>
<dbReference type="Gene3D" id="1.20.58.1700">
    <property type="match status" value="1"/>
</dbReference>
<dbReference type="InterPro" id="IPR023631">
    <property type="entry name" value="Amidase_dom"/>
</dbReference>
<dbReference type="Gene3D" id="3.10.490.10">
    <property type="entry name" value="Gamma-glutamyl cyclotransferase-like"/>
    <property type="match status" value="1"/>
</dbReference>
<dbReference type="EC" id="3.5.1.54" evidence="3"/>
<dbReference type="GO" id="GO:0004039">
    <property type="term" value="F:allophanate hydrolase activity"/>
    <property type="evidence" value="ECO:0007669"/>
    <property type="project" value="UniProtKB-EC"/>
</dbReference>
<sequence>MDRTSLEHKARSLMSRIGAQQESLGSEVWISLTSQGRLEQEIARVGDALDSGEAMPLAGLFFAAKDNIDVAGFATTAAHPDFSHMPERSSAIVAALEQAGAIALGKTNMDQFATGLTGSRSPYGAVHSDTFPDRVSGGSSSGSAVSVAKNFVDFSLGTDTAGSGRVPAAFNHIYGFKPTCGVTVVEGVVPACESFDCVSVFAKDFATGSLVYRTLLDPKFPARGRGDEAAMAPIHRTRRLAVPREEDLASLSPIFREEFEKCLAGVQSHGYQLVPVDMTPFFESGKLLYEGALVAERYLAVGEFMEHHHEHADPSVEHIVLNAKEPPAYRYVREKDQLARRIKETLPLFSECEGLLVPTTGRHPTMSEVAAQPIAVNSELGLFTTFVNLLDMAGIAFPVASTAEGECGATLLVPALHDAEAIRIVAELADEQLPESDIEQGSVPILVFGAHRRGQALNSQLTQLQAQYLSTVSTAPHYVMGVMPGTGYPRVRLVEGEAGESITGELWNVPVNAFARFAQMVRQPLSIGPVELSDGRYVLGFLCGSVIPVEEMNISKLEDWLSYAEAAG</sequence>
<dbReference type="SUPFAM" id="SSF75304">
    <property type="entry name" value="Amidase signature (AS) enzymes"/>
    <property type="match status" value="1"/>
</dbReference>
<dbReference type="InterPro" id="IPR036928">
    <property type="entry name" value="AS_sf"/>
</dbReference>
<dbReference type="NCBIfam" id="TIGR02713">
    <property type="entry name" value="allophanate_hyd"/>
    <property type="match status" value="1"/>
</dbReference>
<dbReference type="Proteomes" id="UP000767327">
    <property type="component" value="Unassembled WGS sequence"/>
</dbReference>
<accession>A0A971CXK8</accession>
<dbReference type="NCBIfam" id="NF006043">
    <property type="entry name" value="PRK08186.1"/>
    <property type="match status" value="1"/>
</dbReference>
<dbReference type="PANTHER" id="PTHR11895:SF169">
    <property type="entry name" value="GLUTAMYL-TRNA(GLN) AMIDOTRANSFERASE"/>
    <property type="match status" value="1"/>
</dbReference>
<feature type="domain" description="Amidase" evidence="1">
    <location>
        <begin position="46"/>
        <end position="405"/>
    </location>
</feature>
<dbReference type="Gene3D" id="3.90.1300.10">
    <property type="entry name" value="Amidase signature (AS) domain"/>
    <property type="match status" value="1"/>
</dbReference>
<feature type="domain" description="Allophanate hydrolase C-terminal" evidence="2">
    <location>
        <begin position="444"/>
        <end position="564"/>
    </location>
</feature>
<dbReference type="AlphaFoldDB" id="A0A971CXK8"/>
<evidence type="ECO:0000313" key="3">
    <source>
        <dbReference type="EMBL" id="NLT79029.1"/>
    </source>
</evidence>
<dbReference type="InterPro" id="IPR014085">
    <property type="entry name" value="Allophanate_hydrolase"/>
</dbReference>